<keyword evidence="2" id="KW-0520">NAD</keyword>
<dbReference type="EMBL" id="WDCG01000014">
    <property type="protein sequence ID" value="KAB6422549.1"/>
    <property type="molecule type" value="Genomic_DNA"/>
</dbReference>
<dbReference type="InterPro" id="IPR036291">
    <property type="entry name" value="NAD(P)-bd_dom_sf"/>
</dbReference>
<dbReference type="Proteomes" id="UP000487596">
    <property type="component" value="Unassembled WGS sequence"/>
</dbReference>
<dbReference type="SUPFAM" id="SSF48179">
    <property type="entry name" value="6-phosphogluconate dehydrogenase C-terminal domain-like"/>
    <property type="match status" value="1"/>
</dbReference>
<dbReference type="InterPro" id="IPR000669">
    <property type="entry name" value="Mannitol_DH"/>
</dbReference>
<reference evidence="5" key="4">
    <citation type="submission" date="2019-09" db="EMBL/GenBank/DDBJ databases">
        <authorList>
            <person name="Ross B.D."/>
            <person name="Verster A.J."/>
            <person name="Radey M.C."/>
            <person name="Schmidtke D.T."/>
            <person name="Pope C.E."/>
            <person name="Hoffman L.R."/>
            <person name="Hajjar A.M."/>
            <person name="Peterson S.B."/>
            <person name="Borenstein E."/>
            <person name="Mougous J.D."/>
        </authorList>
    </citation>
    <scope>NUCLEOTIDE SEQUENCE</scope>
    <source>
        <strain evidence="5">H204</strain>
    </source>
</reference>
<dbReference type="AlphaFoldDB" id="A0A174GR47"/>
<dbReference type="InterPro" id="IPR013131">
    <property type="entry name" value="Mannitol_DH_N"/>
</dbReference>
<dbReference type="RefSeq" id="WP_004308303.1">
    <property type="nucleotide sequence ID" value="NZ_CP041230.1"/>
</dbReference>
<evidence type="ECO:0000313" key="12">
    <source>
        <dbReference type="Proteomes" id="UP000487596"/>
    </source>
</evidence>
<evidence type="ECO:0000256" key="2">
    <source>
        <dbReference type="ARBA" id="ARBA00023027"/>
    </source>
</evidence>
<dbReference type="Gene3D" id="3.40.50.720">
    <property type="entry name" value="NAD(P)-binding Rossmann-like Domain"/>
    <property type="match status" value="1"/>
</dbReference>
<gene>
    <name evidence="5" type="ORF">F6S82_14960</name>
    <name evidence="7" type="ORF">GA424_20910</name>
    <name evidence="6" type="ORF">GA560_20880</name>
    <name evidence="8" type="ORF">GAZ26_14040</name>
</gene>
<dbReference type="Gene3D" id="1.10.1040.10">
    <property type="entry name" value="N-(1-d-carboxylethyl)-l-norvaline Dehydrogenase, domain 2"/>
    <property type="match status" value="1"/>
</dbReference>
<reference evidence="9" key="1">
    <citation type="journal article" date="2018" name="J. Anim. Genet.">
        <title>Acquired interbacterial defense systems protect against interspecies antagonism in the human gut microbiome.</title>
        <authorList>
            <person name="Ross B.D."/>
            <person name="Verster A.J."/>
            <person name="Radey M.C."/>
            <person name="Schmidtke D.T."/>
            <person name="Pope C.E."/>
            <person name="Hoffman L.R."/>
            <person name="Hajjar A."/>
            <person name="Peterson S.B."/>
            <person name="Borenstein E."/>
            <person name="Mougous J."/>
        </authorList>
    </citation>
    <scope>NUCLEOTIDE SEQUENCE [LARGE SCALE GENOMIC DNA]</scope>
    <source>
        <strain evidence="9">H204</strain>
    </source>
</reference>
<dbReference type="EMBL" id="WDEH01000046">
    <property type="protein sequence ID" value="KAB6133267.1"/>
    <property type="molecule type" value="Genomic_DNA"/>
</dbReference>
<dbReference type="PANTHER" id="PTHR43362">
    <property type="entry name" value="MANNITOL DEHYDROGENASE DSF1-RELATED"/>
    <property type="match status" value="1"/>
</dbReference>
<evidence type="ECO:0000259" key="4">
    <source>
        <dbReference type="Pfam" id="PF08125"/>
    </source>
</evidence>
<evidence type="ECO:0000313" key="9">
    <source>
        <dbReference type="Proteomes" id="UP000327007"/>
    </source>
</evidence>
<dbReference type="GO" id="GO:0016616">
    <property type="term" value="F:oxidoreductase activity, acting on the CH-OH group of donors, NAD or NADP as acceptor"/>
    <property type="evidence" value="ECO:0007669"/>
    <property type="project" value="TreeGrafter"/>
</dbReference>
<dbReference type="InterPro" id="IPR013328">
    <property type="entry name" value="6PGD_dom2"/>
</dbReference>
<comment type="caution">
    <text evidence="6">The sequence shown here is derived from an EMBL/GenBank/DDBJ whole genome shotgun (WGS) entry which is preliminary data.</text>
</comment>
<evidence type="ECO:0000256" key="1">
    <source>
        <dbReference type="ARBA" id="ARBA00023002"/>
    </source>
</evidence>
<dbReference type="InterPro" id="IPR050988">
    <property type="entry name" value="Mannitol_DH/Oxidoreductase"/>
</dbReference>
<evidence type="ECO:0000313" key="7">
    <source>
        <dbReference type="EMBL" id="KAB6133267.1"/>
    </source>
</evidence>
<dbReference type="EMBL" id="VYQC01000009">
    <property type="protein sequence ID" value="KAA9044741.1"/>
    <property type="molecule type" value="Genomic_DNA"/>
</dbReference>
<organism evidence="6 11">
    <name type="scientific">Bacteroides xylanisolvens</name>
    <dbReference type="NCBI Taxonomy" id="371601"/>
    <lineage>
        <taxon>Bacteria</taxon>
        <taxon>Pseudomonadati</taxon>
        <taxon>Bacteroidota</taxon>
        <taxon>Bacteroidia</taxon>
        <taxon>Bacteroidales</taxon>
        <taxon>Bacteroidaceae</taxon>
        <taxon>Bacteroides</taxon>
    </lineage>
</organism>
<evidence type="ECO:0000313" key="8">
    <source>
        <dbReference type="EMBL" id="KAB6422549.1"/>
    </source>
</evidence>
<dbReference type="InterPro" id="IPR013118">
    <property type="entry name" value="Mannitol_DH_C"/>
</dbReference>
<evidence type="ECO:0000313" key="6">
    <source>
        <dbReference type="EMBL" id="KAB6079104.1"/>
    </source>
</evidence>
<reference evidence="5" key="2">
    <citation type="journal article" date="2019" name="bioRxiv">
        <title>Acquired interbacterial defense systems protect against interspecies antagonism in the human gut microbiome.</title>
        <authorList>
            <person name="Ross B.D."/>
            <person name="Verster A.J."/>
            <person name="Radey M.C."/>
            <person name="Schmidtke D.T."/>
            <person name="Pope C.E."/>
            <person name="Hoffman L.R."/>
            <person name="Hajjar A.M."/>
            <person name="Peterson S.B."/>
            <person name="Borenstein E."/>
            <person name="Mougous J.D."/>
        </authorList>
    </citation>
    <scope>NUCLEOTIDE SEQUENCE</scope>
    <source>
        <strain evidence="5">H204</strain>
    </source>
</reference>
<feature type="domain" description="Mannitol dehydrogenase C-terminal" evidence="4">
    <location>
        <begin position="241"/>
        <end position="425"/>
    </location>
</feature>
<accession>A0A174GR47</accession>
<dbReference type="Proteomes" id="UP000471447">
    <property type="component" value="Unassembled WGS sequence"/>
</dbReference>
<dbReference type="GO" id="GO:0019594">
    <property type="term" value="P:mannitol metabolic process"/>
    <property type="evidence" value="ECO:0007669"/>
    <property type="project" value="InterPro"/>
</dbReference>
<dbReference type="EMBL" id="WDER01000076">
    <property type="protein sequence ID" value="KAB6079104.1"/>
    <property type="molecule type" value="Genomic_DNA"/>
</dbReference>
<name>A0A174GR47_9BACE</name>
<dbReference type="Proteomes" id="UP000474077">
    <property type="component" value="Unassembled WGS sequence"/>
</dbReference>
<evidence type="ECO:0000313" key="11">
    <source>
        <dbReference type="Proteomes" id="UP000474077"/>
    </source>
</evidence>
<dbReference type="SUPFAM" id="SSF51735">
    <property type="entry name" value="NAD(P)-binding Rossmann-fold domains"/>
    <property type="match status" value="1"/>
</dbReference>
<sequence>MKTFNYNRAEIKAGIVHFGVGNFHRAHLEAYTNLLLEDPSQRCWGVFGAMIMPTDGVLFNALKKDDGIYQLTTCSPSGEQDSMLIGSLVELAWGEIDSEPIIAKIASEEIKIISLTITEGGYKVDFNQSRSVFWYVAEGLKRRMEKDLPITILSCDNMQMNGNAAKCAFMSYFEAKYPEVAAWAKKKVTFPNSMVDRITPVTKPGKVTDVCCEDFIQWVIEDNFIAGRPAWEKVGVTFTHDVTPYEIMKLSLLNASHTLLSYPAYMEGFRKVDAVMADERYRAMIKLFMNRDVTPYVPVPEGVDLEAYKDQLIERFSNKAISDQVSRLCGDGIAKFAVYVVPILKQMLQDGKDISIEAFLIAVYCKYLIGARTESGENIAISEPHITPADRKLISGGSPAEFLKISPFVSLGLDKYPVFMEKYEQFYAMQVAEGLKVLLQ</sequence>
<evidence type="ECO:0000313" key="10">
    <source>
        <dbReference type="Proteomes" id="UP000471447"/>
    </source>
</evidence>
<keyword evidence="1" id="KW-0560">Oxidoreductase</keyword>
<reference evidence="10 11" key="3">
    <citation type="journal article" date="2019" name="Nat. Med.">
        <title>A library of human gut bacterial isolates paired with longitudinal multiomics data enables mechanistic microbiome research.</title>
        <authorList>
            <person name="Poyet M."/>
            <person name="Groussin M."/>
            <person name="Gibbons S.M."/>
            <person name="Avila-Pacheco J."/>
            <person name="Jiang X."/>
            <person name="Kearney S.M."/>
            <person name="Perrotta A.R."/>
            <person name="Berdy B."/>
            <person name="Zhao S."/>
            <person name="Lieberman T.D."/>
            <person name="Swanson P.K."/>
            <person name="Smith M."/>
            <person name="Roesemann S."/>
            <person name="Alexander J.E."/>
            <person name="Rich S.A."/>
            <person name="Livny J."/>
            <person name="Vlamakis H."/>
            <person name="Clish C."/>
            <person name="Bullock K."/>
            <person name="Deik A."/>
            <person name="Scott J."/>
            <person name="Pierce K.A."/>
            <person name="Xavier R.J."/>
            <person name="Alm E.J."/>
        </authorList>
    </citation>
    <scope>NUCLEOTIDE SEQUENCE [LARGE SCALE GENOMIC DNA]</scope>
    <source>
        <strain evidence="7 12">BIOML-A62</strain>
        <strain evidence="8 10">BIOML-A7</strain>
        <strain evidence="6 11">BIOML-A73</strain>
    </source>
</reference>
<protein>
    <submittedName>
        <fullName evidence="6">Mannitol dehydrogenase family protein</fullName>
    </submittedName>
</protein>
<dbReference type="PANTHER" id="PTHR43362:SF1">
    <property type="entry name" value="MANNITOL DEHYDROGENASE 2-RELATED"/>
    <property type="match status" value="1"/>
</dbReference>
<evidence type="ECO:0000259" key="3">
    <source>
        <dbReference type="Pfam" id="PF01232"/>
    </source>
</evidence>
<dbReference type="Pfam" id="PF08125">
    <property type="entry name" value="Mannitol_dh_C"/>
    <property type="match status" value="1"/>
</dbReference>
<evidence type="ECO:0000313" key="5">
    <source>
        <dbReference type="EMBL" id="KAA9044741.1"/>
    </source>
</evidence>
<dbReference type="Pfam" id="PF01232">
    <property type="entry name" value="Mannitol_dh"/>
    <property type="match status" value="1"/>
</dbReference>
<proteinExistence type="predicted"/>
<feature type="domain" description="Mannitol dehydrogenase N-terminal" evidence="3">
    <location>
        <begin position="14"/>
        <end position="233"/>
    </location>
</feature>
<dbReference type="Proteomes" id="UP000327007">
    <property type="component" value="Unassembled WGS sequence"/>
</dbReference>
<dbReference type="PRINTS" id="PR00084">
    <property type="entry name" value="MTLDHDRGNASE"/>
</dbReference>
<dbReference type="PROSITE" id="PS00974">
    <property type="entry name" value="MANNITOL_DHGENASE"/>
    <property type="match status" value="1"/>
</dbReference>
<dbReference type="InterPro" id="IPR008927">
    <property type="entry name" value="6-PGluconate_DH-like_C_sf"/>
</dbReference>
<dbReference type="InterPro" id="IPR023027">
    <property type="entry name" value="Mannitol_DH_CS"/>
</dbReference>